<organism evidence="2">
    <name type="scientific">Tanacetum cinerariifolium</name>
    <name type="common">Dalmatian daisy</name>
    <name type="synonym">Chrysanthemum cinerariifolium</name>
    <dbReference type="NCBI Taxonomy" id="118510"/>
    <lineage>
        <taxon>Eukaryota</taxon>
        <taxon>Viridiplantae</taxon>
        <taxon>Streptophyta</taxon>
        <taxon>Embryophyta</taxon>
        <taxon>Tracheophyta</taxon>
        <taxon>Spermatophyta</taxon>
        <taxon>Magnoliopsida</taxon>
        <taxon>eudicotyledons</taxon>
        <taxon>Gunneridae</taxon>
        <taxon>Pentapetalae</taxon>
        <taxon>asterids</taxon>
        <taxon>campanulids</taxon>
        <taxon>Asterales</taxon>
        <taxon>Asteraceae</taxon>
        <taxon>Asteroideae</taxon>
        <taxon>Anthemideae</taxon>
        <taxon>Anthemidinae</taxon>
        <taxon>Tanacetum</taxon>
    </lineage>
</organism>
<accession>A0A699Q0N7</accession>
<proteinExistence type="predicted"/>
<name>A0A699Q0N7_TANCI</name>
<dbReference type="EMBL" id="BKCJ010972898">
    <property type="protein sequence ID" value="GFC57256.1"/>
    <property type="molecule type" value="Genomic_DNA"/>
</dbReference>
<evidence type="ECO:0000259" key="1">
    <source>
        <dbReference type="Pfam" id="PF22936"/>
    </source>
</evidence>
<feature type="non-terminal residue" evidence="2">
    <location>
        <position position="124"/>
    </location>
</feature>
<evidence type="ECO:0000313" key="2">
    <source>
        <dbReference type="EMBL" id="GFC57256.1"/>
    </source>
</evidence>
<comment type="caution">
    <text evidence="2">The sequence shown here is derived from an EMBL/GenBank/DDBJ whole genome shotgun (WGS) entry which is preliminary data.</text>
</comment>
<dbReference type="AlphaFoldDB" id="A0A699Q0N7"/>
<dbReference type="InterPro" id="IPR054722">
    <property type="entry name" value="PolX-like_BBD"/>
</dbReference>
<reference evidence="2" key="1">
    <citation type="journal article" date="2019" name="Sci. Rep.">
        <title>Draft genome of Tanacetum cinerariifolium, the natural source of mosquito coil.</title>
        <authorList>
            <person name="Yamashiro T."/>
            <person name="Shiraishi A."/>
            <person name="Satake H."/>
            <person name="Nakayama K."/>
        </authorList>
    </citation>
    <scope>NUCLEOTIDE SEQUENCE</scope>
</reference>
<gene>
    <name evidence="2" type="ORF">Tci_829226</name>
</gene>
<dbReference type="Pfam" id="PF22936">
    <property type="entry name" value="Pol_BBD"/>
    <property type="match status" value="1"/>
</dbReference>
<feature type="domain" description="Retrovirus-related Pol polyprotein from transposon TNT 1-94-like beta-barrel" evidence="1">
    <location>
        <begin position="1"/>
        <end position="63"/>
    </location>
</feature>
<sequence>MTGNISYLLDYKPFDGGYVSFGQGGCKITGKGTIKTGKLEFENVYFVKDLKYKLFSVSQICDNKNSVLFTNSECIVLGRNFKLTDDTNVLLRTLRQHNMYSIDLNNVVPHKDLTCLVAKASADK</sequence>
<protein>
    <submittedName>
        <fullName evidence="2">Putative ribonuclease H-like domain-containing protein</fullName>
    </submittedName>
</protein>